<keyword evidence="9" id="KW-0460">Magnesium</keyword>
<evidence type="ECO:0000259" key="17">
    <source>
        <dbReference type="PROSITE" id="PS50975"/>
    </source>
</evidence>
<dbReference type="GO" id="GO:0005952">
    <property type="term" value="C:cAMP-dependent protein kinase complex"/>
    <property type="evidence" value="ECO:0007669"/>
    <property type="project" value="TreeGrafter"/>
</dbReference>
<dbReference type="SMART" id="SM00220">
    <property type="entry name" value="S_TKc"/>
    <property type="match status" value="1"/>
</dbReference>
<dbReference type="InterPro" id="IPR014710">
    <property type="entry name" value="RmlC-like_jellyroll"/>
</dbReference>
<dbReference type="GO" id="GO:0004691">
    <property type="term" value="F:cAMP-dependent protein kinase activity"/>
    <property type="evidence" value="ECO:0007669"/>
    <property type="project" value="TreeGrafter"/>
</dbReference>
<dbReference type="Pfam" id="PF00027">
    <property type="entry name" value="cNMP_binding"/>
    <property type="match status" value="1"/>
</dbReference>
<evidence type="ECO:0000313" key="20">
    <source>
        <dbReference type="EMBL" id="CAL4800917.1"/>
    </source>
</evidence>
<feature type="domain" description="ATP-grasp" evidence="17">
    <location>
        <begin position="151"/>
        <end position="201"/>
    </location>
</feature>
<dbReference type="Gene3D" id="2.60.120.10">
    <property type="entry name" value="Jelly Rolls"/>
    <property type="match status" value="1"/>
</dbReference>
<evidence type="ECO:0000256" key="13">
    <source>
        <dbReference type="PROSITE-ProRule" id="PRU10141"/>
    </source>
</evidence>
<evidence type="ECO:0000256" key="10">
    <source>
        <dbReference type="ARBA" id="ARBA00022992"/>
    </source>
</evidence>
<dbReference type="PROSITE" id="PS50011">
    <property type="entry name" value="PROTEIN_KINASE_DOM"/>
    <property type="match status" value="1"/>
</dbReference>
<feature type="domain" description="Protein kinase" evidence="15">
    <location>
        <begin position="610"/>
        <end position="1034"/>
    </location>
</feature>
<dbReference type="PROSITE" id="PS00107">
    <property type="entry name" value="PROTEIN_KINASE_ATP"/>
    <property type="match status" value="1"/>
</dbReference>
<evidence type="ECO:0000259" key="16">
    <source>
        <dbReference type="PROSITE" id="PS50042"/>
    </source>
</evidence>
<dbReference type="SUPFAM" id="SSF51197">
    <property type="entry name" value="Clavaminate synthase-like"/>
    <property type="match status" value="1"/>
</dbReference>
<dbReference type="EMBL" id="CAMXCT020005935">
    <property type="protein sequence ID" value="CAL1166980.1"/>
    <property type="molecule type" value="Genomic_DNA"/>
</dbReference>
<evidence type="ECO:0000259" key="15">
    <source>
        <dbReference type="PROSITE" id="PS50011"/>
    </source>
</evidence>
<dbReference type="InterPro" id="IPR008271">
    <property type="entry name" value="Ser/Thr_kinase_AS"/>
</dbReference>
<dbReference type="InterPro" id="IPR027443">
    <property type="entry name" value="IPNS-like_sf"/>
</dbReference>
<dbReference type="InterPro" id="IPR011761">
    <property type="entry name" value="ATP-grasp"/>
</dbReference>
<feature type="coiled-coil region" evidence="14">
    <location>
        <begin position="1553"/>
        <end position="1678"/>
    </location>
</feature>
<evidence type="ECO:0000256" key="8">
    <source>
        <dbReference type="ARBA" id="ARBA00022840"/>
    </source>
</evidence>
<dbReference type="SUPFAM" id="SSF56112">
    <property type="entry name" value="Protein kinase-like (PK-like)"/>
    <property type="match status" value="1"/>
</dbReference>
<dbReference type="Gene3D" id="1.10.510.10">
    <property type="entry name" value="Transferase(Phosphotransferase) domain 1"/>
    <property type="match status" value="2"/>
</dbReference>
<dbReference type="InterPro" id="IPR017441">
    <property type="entry name" value="Protein_kinase_ATP_BS"/>
</dbReference>
<keyword evidence="21" id="KW-1185">Reference proteome</keyword>
<evidence type="ECO:0000256" key="1">
    <source>
        <dbReference type="ARBA" id="ARBA00001946"/>
    </source>
</evidence>
<dbReference type="PANTHER" id="PTHR24353:SF37">
    <property type="entry name" value="CAMP-DEPENDENT PROTEIN KINASE CATALYTIC SUBUNIT PRKX"/>
    <property type="match status" value="1"/>
</dbReference>
<evidence type="ECO:0000256" key="14">
    <source>
        <dbReference type="SAM" id="Coils"/>
    </source>
</evidence>
<evidence type="ECO:0000313" key="18">
    <source>
        <dbReference type="EMBL" id="CAI4013605.1"/>
    </source>
</evidence>
<keyword evidence="5" id="KW-0808">Transferase</keyword>
<dbReference type="GO" id="GO:0030553">
    <property type="term" value="F:cGMP binding"/>
    <property type="evidence" value="ECO:0007669"/>
    <property type="project" value="UniProtKB-KW"/>
</dbReference>
<dbReference type="GO" id="GO:0005524">
    <property type="term" value="F:ATP binding"/>
    <property type="evidence" value="ECO:0007669"/>
    <property type="project" value="UniProtKB-UniRule"/>
</dbReference>
<dbReference type="PROSITE" id="PS00108">
    <property type="entry name" value="PROTEIN_KINASE_ST"/>
    <property type="match status" value="1"/>
</dbReference>
<reference evidence="19" key="2">
    <citation type="submission" date="2024-04" db="EMBL/GenBank/DDBJ databases">
        <authorList>
            <person name="Chen Y."/>
            <person name="Shah S."/>
            <person name="Dougan E. K."/>
            <person name="Thang M."/>
            <person name="Chan C."/>
        </authorList>
    </citation>
    <scope>NUCLEOTIDE SEQUENCE [LARGE SCALE GENOMIC DNA]</scope>
</reference>
<feature type="coiled-coil region" evidence="14">
    <location>
        <begin position="1417"/>
        <end position="1465"/>
    </location>
</feature>
<gene>
    <name evidence="18" type="ORF">C1SCF055_LOCUS38562</name>
</gene>
<dbReference type="CDD" id="cd00038">
    <property type="entry name" value="CAP_ED"/>
    <property type="match status" value="1"/>
</dbReference>
<evidence type="ECO:0000256" key="5">
    <source>
        <dbReference type="ARBA" id="ARBA00022679"/>
    </source>
</evidence>
<evidence type="ECO:0000256" key="6">
    <source>
        <dbReference type="ARBA" id="ARBA00022741"/>
    </source>
</evidence>
<comment type="similarity">
    <text evidence="2">Belongs to the aspartyl/asparaginyl beta-hydroxylase family.</text>
</comment>
<evidence type="ECO:0000256" key="7">
    <source>
        <dbReference type="ARBA" id="ARBA00022777"/>
    </source>
</evidence>
<dbReference type="PANTHER" id="PTHR24353">
    <property type="entry name" value="CYCLIC NUCLEOTIDE-DEPENDENT PROTEIN KINASE"/>
    <property type="match status" value="1"/>
</dbReference>
<protein>
    <recommendedName>
        <fullName evidence="11">cGMP-dependent protein kinase</fullName>
    </recommendedName>
</protein>
<dbReference type="SUPFAM" id="SSF51206">
    <property type="entry name" value="cAMP-binding domain-like"/>
    <property type="match status" value="1"/>
</dbReference>
<comment type="cofactor">
    <cofactor evidence="1">
        <name>Mg(2+)</name>
        <dbReference type="ChEBI" id="CHEBI:18420"/>
    </cofactor>
</comment>
<dbReference type="PROSITE" id="PS50042">
    <property type="entry name" value="CNMP_BINDING_3"/>
    <property type="match status" value="1"/>
</dbReference>
<evidence type="ECO:0000256" key="9">
    <source>
        <dbReference type="ARBA" id="ARBA00022842"/>
    </source>
</evidence>
<dbReference type="SUPFAM" id="SSF56059">
    <property type="entry name" value="Glutathione synthetase ATP-binding domain-like"/>
    <property type="match status" value="1"/>
</dbReference>
<keyword evidence="14" id="KW-0175">Coiled coil</keyword>
<proteinExistence type="inferred from homology"/>
<dbReference type="InterPro" id="IPR013923">
    <property type="entry name" value="Autophagy-rel_prot_16_dom"/>
</dbReference>
<dbReference type="Proteomes" id="UP001152797">
    <property type="component" value="Unassembled WGS sequence"/>
</dbReference>
<reference evidence="18" key="1">
    <citation type="submission" date="2022-10" db="EMBL/GenBank/DDBJ databases">
        <authorList>
            <person name="Chen Y."/>
            <person name="Dougan E. K."/>
            <person name="Chan C."/>
            <person name="Rhodes N."/>
            <person name="Thang M."/>
        </authorList>
    </citation>
    <scope>NUCLEOTIDE SEQUENCE</scope>
</reference>
<dbReference type="Gene3D" id="2.60.120.330">
    <property type="entry name" value="B-lactam Antibiotic, Isopenicillin N Synthase, Chain"/>
    <property type="match status" value="1"/>
</dbReference>
<feature type="binding site" evidence="13">
    <location>
        <position position="645"/>
    </location>
    <ligand>
        <name>ATP</name>
        <dbReference type="ChEBI" id="CHEBI:30616"/>
    </ligand>
</feature>
<dbReference type="PROSITE" id="PS50975">
    <property type="entry name" value="ATP_GRASP"/>
    <property type="match status" value="1"/>
</dbReference>
<dbReference type="InterPro" id="IPR018490">
    <property type="entry name" value="cNMP-bd_dom_sf"/>
</dbReference>
<keyword evidence="6 12" id="KW-0547">Nucleotide-binding</keyword>
<dbReference type="EMBL" id="CAMXCT010005935">
    <property type="protein sequence ID" value="CAI4013605.1"/>
    <property type="molecule type" value="Genomic_DNA"/>
</dbReference>
<feature type="domain" description="Cyclic nucleotide-binding" evidence="16">
    <location>
        <begin position="494"/>
        <end position="588"/>
    </location>
</feature>
<dbReference type="GO" id="GO:0046872">
    <property type="term" value="F:metal ion binding"/>
    <property type="evidence" value="ECO:0007669"/>
    <property type="project" value="InterPro"/>
</dbReference>
<evidence type="ECO:0000256" key="11">
    <source>
        <dbReference type="ARBA" id="ARBA00024113"/>
    </source>
</evidence>
<name>A0A9P1DQ16_9DINO</name>
<evidence type="ECO:0000313" key="19">
    <source>
        <dbReference type="EMBL" id="CAL1166980.1"/>
    </source>
</evidence>
<keyword evidence="10" id="KW-0142">cGMP-binding</keyword>
<comment type="caution">
    <text evidence="18">The sequence shown here is derived from an EMBL/GenBank/DDBJ whole genome shotgun (WGS) entry which is preliminary data.</text>
</comment>
<keyword evidence="4" id="KW-0140">cGMP</keyword>
<keyword evidence="7 20" id="KW-0418">Kinase</keyword>
<dbReference type="Pfam" id="PF00069">
    <property type="entry name" value="Pkinase"/>
    <property type="match status" value="1"/>
</dbReference>
<dbReference type="InterPro" id="IPR011009">
    <property type="entry name" value="Kinase-like_dom_sf"/>
</dbReference>
<dbReference type="InterPro" id="IPR007803">
    <property type="entry name" value="Asp/Arg/Pro-Hydrxlase"/>
</dbReference>
<dbReference type="Gene3D" id="3.30.470.20">
    <property type="entry name" value="ATP-grasp fold, B domain"/>
    <property type="match status" value="1"/>
</dbReference>
<evidence type="ECO:0000256" key="2">
    <source>
        <dbReference type="ARBA" id="ARBA00007730"/>
    </source>
</evidence>
<keyword evidence="8 12" id="KW-0067">ATP-binding</keyword>
<keyword evidence="3" id="KW-0723">Serine/threonine-protein kinase</keyword>
<dbReference type="Gene3D" id="3.30.200.20">
    <property type="entry name" value="Phosphorylase Kinase, domain 1"/>
    <property type="match status" value="1"/>
</dbReference>
<evidence type="ECO:0000256" key="12">
    <source>
        <dbReference type="PROSITE-ProRule" id="PRU00409"/>
    </source>
</evidence>
<feature type="coiled-coil region" evidence="14">
    <location>
        <begin position="1501"/>
        <end position="1528"/>
    </location>
</feature>
<dbReference type="InterPro" id="IPR000595">
    <property type="entry name" value="cNMP-bd_dom"/>
</dbReference>
<accession>A0A9P1DQ16</accession>
<dbReference type="OrthoDB" id="433661at2759"/>
<dbReference type="SMART" id="SM00100">
    <property type="entry name" value="cNMP"/>
    <property type="match status" value="1"/>
</dbReference>
<dbReference type="InterPro" id="IPR000719">
    <property type="entry name" value="Prot_kinase_dom"/>
</dbReference>
<dbReference type="Pfam" id="PF05118">
    <property type="entry name" value="Asp_Arg_Hydrox"/>
    <property type="match status" value="1"/>
</dbReference>
<evidence type="ECO:0000256" key="4">
    <source>
        <dbReference type="ARBA" id="ARBA00022535"/>
    </source>
</evidence>
<dbReference type="Pfam" id="PF08614">
    <property type="entry name" value="ATG16"/>
    <property type="match status" value="1"/>
</dbReference>
<evidence type="ECO:0000313" key="21">
    <source>
        <dbReference type="Proteomes" id="UP001152797"/>
    </source>
</evidence>
<sequence>MAQFQLSAAGHSSPKCELGETLLGGYTELRACLAEQLNEGRSEAASIALLTLQKHRRGRWLVDLRLALALQGEATQCFSIDGEECLWRSGPWKSSDGKSKWKLLINCVSDAAPASIQRRLLAAMLDAESRGVFVSNGVEAFIACAGKVAQHALLRRLQLPSPQSAVVTEASGEELAQRAEQEQMQYPLLLKPNAGGFGNGILRFDSSAALRASVQAELKGAFGEDGLAVLQEQHRPRHGSVGRIWMLDGKVLCAVLAPVMELGQEGPSGPSGCMADGRAATAARAWQPPAGVQDAAGRIVAAAKANWGSIEVICPEGRDTDAEAEEWLFFDLNLSCISTMPDPALILDPDGLWPTGFDPYASLASYLCHRSWSASLILWYLLFNASVAVEESMWNHVKQKDEALMLPHLWYGFKTAHSQEASTNSASPRRALQWLDLGTDTPWNPEDRSSQHAQGLEMEGLGRATGLHLRRLNELPRHGTARRKKLCRGVPRWEAEQIDRTVRELEQQIFAAGEIVVQQDDPARHFYLIQRGTVVVRKDGKVLRTLGRWDYFGERGLLLKERRSATCQALDECICLVLDADEFFEIVGHFRDELERRMQLQDLNLNISDLQCKAVVGRGTFGVVRLVTPRDKKDAPEYALKCVKKSQVVRGRQERAIVMEREVNAQCYHPCIVQFIKTFQDKHHVYFLTEFLGGGDLFYAIRLIGALNKLQCQFFSGSIALGIEYLHGRGIMYRDLKPENVLLDFAGRAKLVDFGCCKKEIRANTLVGTPEYLAPEVIKGKGYTKSIDWWSLGVMLYETKSPSTCHNSCWCAPRAPQGRRMCIYSGIEAMKAKPVKAVSDRPPQPYQLAHQGTRALQSWTPISSANEARSVCDCAEMIYEQWHKVMQAICKHGDIVVSCYKSRPHAKIVTSLGPKRLIKEAMPRLPAVMSVPTVSLEKVPRNSGASKVQPFVVGPIPFGAGEEDQMKLFAAINEALQATRGCDKLAPLTFPNYVPDDATQVLSGLLERRPGRRLGGGPGGAKGCIATGGVHVFTTTGEIKKHLWFKSFDWDALAGGFFPPPWQPDAKAQMSNWEEGLRDLPLAMAAKQHDVDLVKALLENTVSLNLLPDEICIAALPEPDGDLMDHVSTETFGFGKGGVQPDVSPWGVQYFSDFNVSRHLRRLKVWLTKKRHSFDNGLQVDTRRVACGCPLCCFLQVGRSLCVTQLFSLLAKQRTAKHPSEADIAALESSNPASRVFSMRQLTGTWLLSSPKENAPKGLMSGDIPRMLLNLYAGDIGRMLSMELVTDPKLLIAPDGRTETQTRLRWGQQEDDISLQGSLELIAPNILREKPKLTRSKALKLTWPAMQKPRVMNITYFDGNLLIVRDARGIVDVLRREEPLRKLPQTPGPSVSPPQSGPVVQNVVPAVKKAATPSEQVHGLLEEVQSLSSSLEALRNQSTEDQQARQQLAKEIERLEKELDTATSNARADNVILKALEKVNTKVTGLFEAQAEKTQEKARTYEDLQSEMVGLTTRVADLEENITRYRLREGTLLKEIQALQSERAAGDAFRTAMQQAKGELKTVRHDLRESMRDVMRLREEARSHSYVVERAQKRAANELKARMKIEEELLDQKQGRSEAQERLSQAAQVEKDLREELANLRSEFETLQQREAKAREIAKGMEAEIDELLKEAKTAQKTLQQSGLDKKKRGFWVSNGSFGRPAAAGPMGTTEKGEAPHVAGVKAFFNGDRETFLPKFRAGLAEIDDVTLRARRLLFLAEHDADNAITYLREAVKAKPESRQAHVALCLALEEAKDLEALQQAVADAIVEADVWTDRRQRPLCFLRELSSQPWWCNAAVPWVQDLERLSPQIRHHLEALMPLLHHASGPQPPWAMVGGEHRLSGSQDGEAVTQGSWHEVVLFGYGHENQDEICRPLMNILRNLLPDAVSLAEAGAGEVILSALAPHTEVAPHCARANHRLTAHLGLLIPTGDPFLCGIRVGEEWRCWQPDKVMIFDDSFEHEVCNRSPSTRVVLLIRFWHPQLQTETQRLGALQRMQVALAQHQQLQVLPPLAPAFQEPSQALEEHFLGDGLCPGCGANEGGDLILDEERKCVRLISRCCGHVLQ</sequence>
<evidence type="ECO:0000256" key="3">
    <source>
        <dbReference type="ARBA" id="ARBA00022527"/>
    </source>
</evidence>
<organism evidence="18">
    <name type="scientific">Cladocopium goreaui</name>
    <dbReference type="NCBI Taxonomy" id="2562237"/>
    <lineage>
        <taxon>Eukaryota</taxon>
        <taxon>Sar</taxon>
        <taxon>Alveolata</taxon>
        <taxon>Dinophyceae</taxon>
        <taxon>Suessiales</taxon>
        <taxon>Symbiodiniaceae</taxon>
        <taxon>Cladocopium</taxon>
    </lineage>
</organism>
<dbReference type="EMBL" id="CAMXCT030005935">
    <property type="protein sequence ID" value="CAL4800917.1"/>
    <property type="molecule type" value="Genomic_DNA"/>
</dbReference>